<reference evidence="1" key="1">
    <citation type="journal article" date="2023" name="G3 (Bethesda)">
        <title>Whole genome assembly and annotation of the endangered Caribbean coral Acropora cervicornis.</title>
        <authorList>
            <person name="Selwyn J.D."/>
            <person name="Vollmer S.V."/>
        </authorList>
    </citation>
    <scope>NUCLEOTIDE SEQUENCE</scope>
    <source>
        <strain evidence="1">K2</strain>
    </source>
</reference>
<reference evidence="1" key="2">
    <citation type="journal article" date="2023" name="Science">
        <title>Genomic signatures of disease resistance in endangered staghorn corals.</title>
        <authorList>
            <person name="Vollmer S.V."/>
            <person name="Selwyn J.D."/>
            <person name="Despard B.A."/>
            <person name="Roesel C.L."/>
        </authorList>
    </citation>
    <scope>NUCLEOTIDE SEQUENCE</scope>
    <source>
        <strain evidence="1">K2</strain>
    </source>
</reference>
<keyword evidence="2" id="KW-1185">Reference proteome</keyword>
<sequence>MERLRANRKLTSKGKKNRAKLLKNCKSLSVADLVVYMEKEKSKLRKLKRNFRRVKRLEEAKKLNQKFYADPGSIYATFGKMLESQADIDKPKYDRVTQGTQVSNHTFTNIDEASSFWRSLWEEKGSGDTEAEWIEEV</sequence>
<dbReference type="EMBL" id="JARQWQ010000040">
    <property type="protein sequence ID" value="KAK2559466.1"/>
    <property type="molecule type" value="Genomic_DNA"/>
</dbReference>
<proteinExistence type="predicted"/>
<comment type="caution">
    <text evidence="1">The sequence shown here is derived from an EMBL/GenBank/DDBJ whole genome shotgun (WGS) entry which is preliminary data.</text>
</comment>
<dbReference type="Proteomes" id="UP001249851">
    <property type="component" value="Unassembled WGS sequence"/>
</dbReference>
<name>A0AAD9QDS5_ACRCE</name>
<dbReference type="AlphaFoldDB" id="A0AAD9QDS5"/>
<accession>A0AAD9QDS5</accession>
<protein>
    <submittedName>
        <fullName evidence="1">Uncharacterized protein</fullName>
    </submittedName>
</protein>
<gene>
    <name evidence="1" type="ORF">P5673_018105</name>
</gene>
<evidence type="ECO:0000313" key="1">
    <source>
        <dbReference type="EMBL" id="KAK2559466.1"/>
    </source>
</evidence>
<organism evidence="1 2">
    <name type="scientific">Acropora cervicornis</name>
    <name type="common">Staghorn coral</name>
    <dbReference type="NCBI Taxonomy" id="6130"/>
    <lineage>
        <taxon>Eukaryota</taxon>
        <taxon>Metazoa</taxon>
        <taxon>Cnidaria</taxon>
        <taxon>Anthozoa</taxon>
        <taxon>Hexacorallia</taxon>
        <taxon>Scleractinia</taxon>
        <taxon>Astrocoeniina</taxon>
        <taxon>Acroporidae</taxon>
        <taxon>Acropora</taxon>
    </lineage>
</organism>
<evidence type="ECO:0000313" key="2">
    <source>
        <dbReference type="Proteomes" id="UP001249851"/>
    </source>
</evidence>